<name>A0A1D6F565_MAIZE</name>
<dbReference type="STRING" id="4577.A0A1D6F565"/>
<dbReference type="EMBL" id="CM007648">
    <property type="protein sequence ID" value="ONM26436.1"/>
    <property type="molecule type" value="Genomic_DNA"/>
</dbReference>
<evidence type="ECO:0000256" key="1">
    <source>
        <dbReference type="ARBA" id="ARBA00023015"/>
    </source>
</evidence>
<accession>A0A1D6F565</accession>
<dbReference type="ExpressionAtlas" id="A0A1D6F565">
    <property type="expression patterns" value="baseline and differential"/>
</dbReference>
<dbReference type="PROSITE" id="PS51005">
    <property type="entry name" value="NAC"/>
    <property type="match status" value="1"/>
</dbReference>
<feature type="compositionally biased region" description="Low complexity" evidence="5">
    <location>
        <begin position="257"/>
        <end position="271"/>
    </location>
</feature>
<dbReference type="InterPro" id="IPR003441">
    <property type="entry name" value="NAC-dom"/>
</dbReference>
<dbReference type="Gene3D" id="2.170.150.80">
    <property type="entry name" value="NAC domain"/>
    <property type="match status" value="1"/>
</dbReference>
<dbReference type="SUPFAM" id="SSF101941">
    <property type="entry name" value="NAC domain"/>
    <property type="match status" value="1"/>
</dbReference>
<keyword evidence="2" id="KW-0238">DNA-binding</keyword>
<gene>
    <name evidence="6" type="ORF">ZEAMMB73_Zm00001d007281</name>
</gene>
<dbReference type="AlphaFoldDB" id="A0A1D6F565"/>
<evidence type="ECO:0000256" key="4">
    <source>
        <dbReference type="ARBA" id="ARBA00023242"/>
    </source>
</evidence>
<organism evidence="6">
    <name type="scientific">Zea mays</name>
    <name type="common">Maize</name>
    <dbReference type="NCBI Taxonomy" id="4577"/>
    <lineage>
        <taxon>Eukaryota</taxon>
        <taxon>Viridiplantae</taxon>
        <taxon>Streptophyta</taxon>
        <taxon>Embryophyta</taxon>
        <taxon>Tracheophyta</taxon>
        <taxon>Spermatophyta</taxon>
        <taxon>Magnoliopsida</taxon>
        <taxon>Liliopsida</taxon>
        <taxon>Poales</taxon>
        <taxon>Poaceae</taxon>
        <taxon>PACMAD clade</taxon>
        <taxon>Panicoideae</taxon>
        <taxon>Andropogonodae</taxon>
        <taxon>Andropogoneae</taxon>
        <taxon>Tripsacinae</taxon>
        <taxon>Zea</taxon>
    </lineage>
</organism>
<dbReference type="PANTHER" id="PTHR31079">
    <property type="entry name" value="NAC DOMAIN-CONTAINING PROTEIN 73"/>
    <property type="match status" value="1"/>
</dbReference>
<protein>
    <submittedName>
        <fullName evidence="6">NAC domain-containing protein 73</fullName>
    </submittedName>
</protein>
<evidence type="ECO:0000256" key="3">
    <source>
        <dbReference type="ARBA" id="ARBA00023163"/>
    </source>
</evidence>
<dbReference type="PANTHER" id="PTHR31079:SF7">
    <property type="entry name" value="OS05G0563000 PROTEIN"/>
    <property type="match status" value="1"/>
</dbReference>
<dbReference type="GO" id="GO:0003700">
    <property type="term" value="F:DNA-binding transcription factor activity"/>
    <property type="evidence" value="ECO:0007669"/>
    <property type="project" value="InterPro"/>
</dbReference>
<keyword evidence="4" id="KW-0539">Nucleus</keyword>
<feature type="region of interest" description="Disordered" evidence="5">
    <location>
        <begin position="1"/>
        <end position="22"/>
    </location>
</feature>
<reference evidence="6" key="1">
    <citation type="submission" date="2015-12" db="EMBL/GenBank/DDBJ databases">
        <title>Update maize B73 reference genome by single molecule sequencing technologies.</title>
        <authorList>
            <consortium name="Maize Genome Sequencing Project"/>
            <person name="Ware D."/>
        </authorList>
    </citation>
    <scope>NUCLEOTIDE SEQUENCE [LARGE SCALE GENOMIC DNA]</scope>
    <source>
        <tissue evidence="6">Seedling</tissue>
    </source>
</reference>
<dbReference type="FunCoup" id="A0A1D6F565">
    <property type="interactions" value="3"/>
</dbReference>
<dbReference type="InParanoid" id="A0A1D6F565"/>
<evidence type="ECO:0000256" key="2">
    <source>
        <dbReference type="ARBA" id="ARBA00023125"/>
    </source>
</evidence>
<evidence type="ECO:0000256" key="5">
    <source>
        <dbReference type="SAM" id="MobiDB-lite"/>
    </source>
</evidence>
<dbReference type="InterPro" id="IPR044799">
    <property type="entry name" value="SOG1-like"/>
</dbReference>
<evidence type="ECO:0000313" key="6">
    <source>
        <dbReference type="EMBL" id="ONM26436.1"/>
    </source>
</evidence>
<feature type="compositionally biased region" description="Polar residues" evidence="5">
    <location>
        <begin position="1"/>
        <end position="14"/>
    </location>
</feature>
<proteinExistence type="predicted"/>
<keyword evidence="1" id="KW-0805">Transcription regulation</keyword>
<feature type="region of interest" description="Disordered" evidence="5">
    <location>
        <begin position="231"/>
        <end position="271"/>
    </location>
</feature>
<keyword evidence="3" id="KW-0804">Transcription</keyword>
<sequence length="437" mass="47735">MSRTTPKTTLTRISSPAAATAPRPNLCSCHREYVSFLPTEFPVRTVAWATVLGHIVFDIDSLAKAVDRNRESSSVDDILNVNWLYQDLLLELYVWDRRLHQLVDCTPAENAIVANGQTAAAAEADSEASISSDDLSSYDTSLLLSSSLHPEIDVNGTTTLKWRTCLAKILGTDQELLEHLEGEARSDTRKLHPLVDEFIPTIDGENGICYTHPERLPATCEQGRACPALLPPAVQGVHDGDEEAAEGAQRRRRRQDAVAQDGQDQAGAVQQQAPRVQEILVLYTNYGKQRKPENNWVMHQYHLGSDEEERDGELVVSKVFFQTHPRQCGYTMARESAVIVPAAAAVTGSSNAFIAGHHQSGGGGSSVLREANGGADQLYSPGAMMGYDQGGLETGHLLPLLCLPTSCLTLLSMQQGLALPLEPRIQDKIQTYQICQI</sequence>
<dbReference type="GO" id="GO:0003677">
    <property type="term" value="F:DNA binding"/>
    <property type="evidence" value="ECO:0007669"/>
    <property type="project" value="UniProtKB-KW"/>
</dbReference>
<dbReference type="InterPro" id="IPR036093">
    <property type="entry name" value="NAC_dom_sf"/>
</dbReference>